<sequence length="404" mass="44567">MPDRSWRLLPSLSPILTPSTLSRFGHASLKTGCRLTGASHTHYMGADITTPLYRPRTPAHTHLSSPRRMLRCPTRCSRCARAHDQRPPPALSLPPKPGPNSTAAPPAARANHGGACKRSWRWMRSRSHMAWDRRCIASHPSLSRRVCVASSPTFPLPVALPPRRPPRTAPAQRRPPLPQSQVCCAGGPCRLSASSSSAAQPRLRRAPSGHASHARRPDQSAHVPASGSRCKFGRTTVHTRCPNAAPTILFPTPSLPPFPPFPVPSSPPPPLSALGPLLPRPTRRFSVLQSLRRRRYRRSLAPEHLRTDTRLCFASATPRCTYPSPASTPDALRVCPVRPSRLFLSLHIGSLVRRTPRPPPPYLPAPSLPPCRMQCQPVNRANKYNPFSFYFHLLIVRVISIGFE</sequence>
<feature type="region of interest" description="Disordered" evidence="1">
    <location>
        <begin position="194"/>
        <end position="229"/>
    </location>
</feature>
<feature type="compositionally biased region" description="Pro residues" evidence="1">
    <location>
        <begin position="154"/>
        <end position="163"/>
    </location>
</feature>
<protein>
    <submittedName>
        <fullName evidence="2">Uncharacterized protein</fullName>
    </submittedName>
</protein>
<proteinExistence type="predicted"/>
<comment type="caution">
    <text evidence="2">The sequence shown here is derived from an EMBL/GenBank/DDBJ whole genome shotgun (WGS) entry which is preliminary data.</text>
</comment>
<dbReference type="EMBL" id="JARIHO010000056">
    <property type="protein sequence ID" value="KAJ7318746.1"/>
    <property type="molecule type" value="Genomic_DNA"/>
</dbReference>
<dbReference type="Proteomes" id="UP001218218">
    <property type="component" value="Unassembled WGS sequence"/>
</dbReference>
<accession>A0AAD6ZEF0</accession>
<keyword evidence="3" id="KW-1185">Reference proteome</keyword>
<dbReference type="AlphaFoldDB" id="A0AAD6ZEF0"/>
<organism evidence="2 3">
    <name type="scientific">Mycena albidolilacea</name>
    <dbReference type="NCBI Taxonomy" id="1033008"/>
    <lineage>
        <taxon>Eukaryota</taxon>
        <taxon>Fungi</taxon>
        <taxon>Dikarya</taxon>
        <taxon>Basidiomycota</taxon>
        <taxon>Agaricomycotina</taxon>
        <taxon>Agaricomycetes</taxon>
        <taxon>Agaricomycetidae</taxon>
        <taxon>Agaricales</taxon>
        <taxon>Marasmiineae</taxon>
        <taxon>Mycenaceae</taxon>
        <taxon>Mycena</taxon>
    </lineage>
</organism>
<feature type="region of interest" description="Disordered" evidence="1">
    <location>
        <begin position="80"/>
        <end position="116"/>
    </location>
</feature>
<feature type="region of interest" description="Disordered" evidence="1">
    <location>
        <begin position="153"/>
        <end position="179"/>
    </location>
</feature>
<gene>
    <name evidence="2" type="ORF">DFH08DRAFT_396557</name>
</gene>
<evidence type="ECO:0000256" key="1">
    <source>
        <dbReference type="SAM" id="MobiDB-lite"/>
    </source>
</evidence>
<reference evidence="2" key="1">
    <citation type="submission" date="2023-03" db="EMBL/GenBank/DDBJ databases">
        <title>Massive genome expansion in bonnet fungi (Mycena s.s.) driven by repeated elements and novel gene families across ecological guilds.</title>
        <authorList>
            <consortium name="Lawrence Berkeley National Laboratory"/>
            <person name="Harder C.B."/>
            <person name="Miyauchi S."/>
            <person name="Viragh M."/>
            <person name="Kuo A."/>
            <person name="Thoen E."/>
            <person name="Andreopoulos B."/>
            <person name="Lu D."/>
            <person name="Skrede I."/>
            <person name="Drula E."/>
            <person name="Henrissat B."/>
            <person name="Morin E."/>
            <person name="Kohler A."/>
            <person name="Barry K."/>
            <person name="LaButti K."/>
            <person name="Morin E."/>
            <person name="Salamov A."/>
            <person name="Lipzen A."/>
            <person name="Mereny Z."/>
            <person name="Hegedus B."/>
            <person name="Baldrian P."/>
            <person name="Stursova M."/>
            <person name="Weitz H."/>
            <person name="Taylor A."/>
            <person name="Grigoriev I.V."/>
            <person name="Nagy L.G."/>
            <person name="Martin F."/>
            <person name="Kauserud H."/>
        </authorList>
    </citation>
    <scope>NUCLEOTIDE SEQUENCE</scope>
    <source>
        <strain evidence="2">CBHHK002</strain>
    </source>
</reference>
<evidence type="ECO:0000313" key="2">
    <source>
        <dbReference type="EMBL" id="KAJ7318746.1"/>
    </source>
</evidence>
<name>A0AAD6ZEF0_9AGAR</name>
<feature type="compositionally biased region" description="Pro residues" evidence="1">
    <location>
        <begin position="87"/>
        <end position="98"/>
    </location>
</feature>
<evidence type="ECO:0000313" key="3">
    <source>
        <dbReference type="Proteomes" id="UP001218218"/>
    </source>
</evidence>